<dbReference type="STRING" id="1304284.L21TH_2150"/>
<feature type="domain" description="SPOR" evidence="3">
    <location>
        <begin position="97"/>
        <end position="175"/>
    </location>
</feature>
<comment type="caution">
    <text evidence="4">The sequence shown here is derived from an EMBL/GenBank/DDBJ whole genome shotgun (WGS) entry which is preliminary data.</text>
</comment>
<dbReference type="Proteomes" id="UP000013378">
    <property type="component" value="Unassembled WGS sequence"/>
</dbReference>
<gene>
    <name evidence="4" type="ORF">L21TH_2150</name>
</gene>
<feature type="compositionally biased region" description="Polar residues" evidence="1">
    <location>
        <begin position="60"/>
        <end position="73"/>
    </location>
</feature>
<proteinExistence type="predicted"/>
<dbReference type="EMBL" id="ARZA01000236">
    <property type="protein sequence ID" value="EOC99845.1"/>
    <property type="molecule type" value="Genomic_DNA"/>
</dbReference>
<dbReference type="AlphaFoldDB" id="R1CMB4"/>
<keyword evidence="2" id="KW-0812">Transmembrane</keyword>
<dbReference type="Pfam" id="PF05036">
    <property type="entry name" value="SPOR"/>
    <property type="match status" value="1"/>
</dbReference>
<dbReference type="GO" id="GO:0042834">
    <property type="term" value="F:peptidoglycan binding"/>
    <property type="evidence" value="ECO:0007669"/>
    <property type="project" value="InterPro"/>
</dbReference>
<dbReference type="InterPro" id="IPR036680">
    <property type="entry name" value="SPOR-like_sf"/>
</dbReference>
<keyword evidence="2" id="KW-0472">Membrane</keyword>
<name>R1CMB4_9FIRM</name>
<dbReference type="eggNOG" id="ENOG5033DX0">
    <property type="taxonomic scope" value="Bacteria"/>
</dbReference>
<keyword evidence="5" id="KW-1185">Reference proteome</keyword>
<dbReference type="SUPFAM" id="SSF110997">
    <property type="entry name" value="Sporulation related repeat"/>
    <property type="match status" value="1"/>
</dbReference>
<evidence type="ECO:0000259" key="3">
    <source>
        <dbReference type="PROSITE" id="PS51724"/>
    </source>
</evidence>
<evidence type="ECO:0000313" key="4">
    <source>
        <dbReference type="EMBL" id="EOC99845.1"/>
    </source>
</evidence>
<feature type="transmembrane region" description="Helical" evidence="2">
    <location>
        <begin position="20"/>
        <end position="43"/>
    </location>
</feature>
<sequence>MRRSRRSRKKLNNKNKVITVLAFFVFAPTVAVILGLALVKYFIYPIFTNEELSINKDRGQQVQETNANSTNTIENKEDSNTETADSEELQLEKTLVINGVNIFNVQVGSFSDIKNAGNLIKDMEEKGLCGYIIKADTNYKVFAGSFYNREEADEYIKEIKKYYKDSFINSAIIGQKSIKYKPEDSEYIDQVSDLLATVTNAYGQECSLWPNALLEDDKELLKQSMVNNTESIEQKIELVEEKVVSEQLSEIINNLKGTIQVRKEICSKLENKDSNLIKEYKKFNQSLFNYGVSN</sequence>
<dbReference type="PROSITE" id="PS51724">
    <property type="entry name" value="SPOR"/>
    <property type="match status" value="1"/>
</dbReference>
<dbReference type="Gene3D" id="3.30.70.1070">
    <property type="entry name" value="Sporulation related repeat"/>
    <property type="match status" value="1"/>
</dbReference>
<keyword evidence="2" id="KW-1133">Transmembrane helix</keyword>
<feature type="region of interest" description="Disordered" evidence="1">
    <location>
        <begin position="58"/>
        <end position="86"/>
    </location>
</feature>
<organism evidence="4 5">
    <name type="scientific">Caldisalinibacter kiritimatiensis</name>
    <dbReference type="NCBI Taxonomy" id="1304284"/>
    <lineage>
        <taxon>Bacteria</taxon>
        <taxon>Bacillati</taxon>
        <taxon>Bacillota</taxon>
        <taxon>Tissierellia</taxon>
        <taxon>Tissierellales</taxon>
        <taxon>Thermohalobacteraceae</taxon>
        <taxon>Caldisalinibacter</taxon>
    </lineage>
</organism>
<evidence type="ECO:0000313" key="5">
    <source>
        <dbReference type="Proteomes" id="UP000013378"/>
    </source>
</evidence>
<evidence type="ECO:0000256" key="1">
    <source>
        <dbReference type="SAM" id="MobiDB-lite"/>
    </source>
</evidence>
<evidence type="ECO:0000256" key="2">
    <source>
        <dbReference type="SAM" id="Phobius"/>
    </source>
</evidence>
<reference evidence="4 5" key="1">
    <citation type="journal article" date="2015" name="Geomicrobiol. J.">
        <title>Caldisalinibacter kiritimatiensis gen. nov., sp. nov., a moderately thermohalophilic thiosulfate-reducing bacterium from a hypersaline microbial mat.</title>
        <authorList>
            <person name="Ben Hania W."/>
            <person name="Joseph M."/>
            <person name="Fiebig A."/>
            <person name="Bunk B."/>
            <person name="Klenk H.-P."/>
            <person name="Fardeau M.-L."/>
            <person name="Spring S."/>
        </authorList>
    </citation>
    <scope>NUCLEOTIDE SEQUENCE [LARGE SCALE GENOMIC DNA]</scope>
    <source>
        <strain evidence="4 5">L21-TH-D2</strain>
    </source>
</reference>
<dbReference type="OrthoDB" id="1952281at2"/>
<dbReference type="RefSeq" id="WP_006315730.1">
    <property type="nucleotide sequence ID" value="NZ_ARZA01000236.1"/>
</dbReference>
<dbReference type="InterPro" id="IPR007730">
    <property type="entry name" value="SPOR-like_dom"/>
</dbReference>
<accession>R1CMB4</accession>
<protein>
    <recommendedName>
        <fullName evidence="3">SPOR domain-containing protein</fullName>
    </recommendedName>
</protein>